<proteinExistence type="predicted"/>
<gene>
    <name evidence="3" type="ordered locus">Hoch_5297</name>
</gene>
<accession>D0LXM7</accession>
<dbReference type="AlphaFoldDB" id="D0LXM7"/>
<dbReference type="Proteomes" id="UP000001880">
    <property type="component" value="Chromosome"/>
</dbReference>
<evidence type="ECO:0008006" key="5">
    <source>
        <dbReference type="Google" id="ProtNLM"/>
    </source>
</evidence>
<feature type="compositionally biased region" description="Polar residues" evidence="1">
    <location>
        <begin position="89"/>
        <end position="102"/>
    </location>
</feature>
<feature type="region of interest" description="Disordered" evidence="1">
    <location>
        <begin position="88"/>
        <end position="107"/>
    </location>
</feature>
<organism evidence="3 4">
    <name type="scientific">Haliangium ochraceum (strain DSM 14365 / JCM 11303 / SMP-2)</name>
    <dbReference type="NCBI Taxonomy" id="502025"/>
    <lineage>
        <taxon>Bacteria</taxon>
        <taxon>Pseudomonadati</taxon>
        <taxon>Myxococcota</taxon>
        <taxon>Polyangia</taxon>
        <taxon>Haliangiales</taxon>
        <taxon>Kofleriaceae</taxon>
        <taxon>Haliangium</taxon>
    </lineage>
</organism>
<feature type="chain" id="PRO_5003010585" description="Lipoprotein" evidence="2">
    <location>
        <begin position="24"/>
        <end position="233"/>
    </location>
</feature>
<keyword evidence="2" id="KW-0732">Signal</keyword>
<protein>
    <recommendedName>
        <fullName evidence="5">Lipoprotein</fullName>
    </recommendedName>
</protein>
<dbReference type="EMBL" id="CP001804">
    <property type="protein sequence ID" value="ACY17782.1"/>
    <property type="molecule type" value="Genomic_DNA"/>
</dbReference>
<dbReference type="KEGG" id="hoh:Hoch_5297"/>
<dbReference type="HOGENOM" id="CLU_1188636_0_0_7"/>
<name>D0LXM7_HALO1</name>
<feature type="signal peptide" evidence="2">
    <location>
        <begin position="1"/>
        <end position="23"/>
    </location>
</feature>
<dbReference type="RefSeq" id="WP_012830374.1">
    <property type="nucleotide sequence ID" value="NC_013440.1"/>
</dbReference>
<reference evidence="3 4" key="1">
    <citation type="journal article" date="2010" name="Stand. Genomic Sci.">
        <title>Complete genome sequence of Haliangium ochraceum type strain (SMP-2).</title>
        <authorList>
            <consortium name="US DOE Joint Genome Institute (JGI-PGF)"/>
            <person name="Ivanova N."/>
            <person name="Daum C."/>
            <person name="Lang E."/>
            <person name="Abt B."/>
            <person name="Kopitz M."/>
            <person name="Saunders E."/>
            <person name="Lapidus A."/>
            <person name="Lucas S."/>
            <person name="Glavina Del Rio T."/>
            <person name="Nolan M."/>
            <person name="Tice H."/>
            <person name="Copeland A."/>
            <person name="Cheng J.F."/>
            <person name="Chen F."/>
            <person name="Bruce D."/>
            <person name="Goodwin L."/>
            <person name="Pitluck S."/>
            <person name="Mavromatis K."/>
            <person name="Pati A."/>
            <person name="Mikhailova N."/>
            <person name="Chen A."/>
            <person name="Palaniappan K."/>
            <person name="Land M."/>
            <person name="Hauser L."/>
            <person name="Chang Y.J."/>
            <person name="Jeffries C.D."/>
            <person name="Detter J.C."/>
            <person name="Brettin T."/>
            <person name="Rohde M."/>
            <person name="Goker M."/>
            <person name="Bristow J."/>
            <person name="Markowitz V."/>
            <person name="Eisen J.A."/>
            <person name="Hugenholtz P."/>
            <person name="Kyrpides N.C."/>
            <person name="Klenk H.P."/>
        </authorList>
    </citation>
    <scope>NUCLEOTIDE SEQUENCE [LARGE SCALE GENOMIC DNA]</scope>
    <source>
        <strain evidence="4">DSM 14365 / CIP 107738 / JCM 11303 / AJ 13395 / SMP-2</strain>
    </source>
</reference>
<evidence type="ECO:0000313" key="4">
    <source>
        <dbReference type="Proteomes" id="UP000001880"/>
    </source>
</evidence>
<keyword evidence="4" id="KW-1185">Reference proteome</keyword>
<evidence type="ECO:0000256" key="2">
    <source>
        <dbReference type="SAM" id="SignalP"/>
    </source>
</evidence>
<sequence>MLNRITLKHALLGVCVVSMCLGACSNSEDASAYIRERAAEAEKDNAVAAAAVISVETALESDKDLACADVLPVEELTELLEEKEQVTLSDTTAKNPDSTATCSIRRGGKPLDTKTQERLAEKTGRLGVMGGDEICNMTLYCSVPADVDGLKQRCEAEKSLGNHTLGVYACVKVTQKGEHDGYSYKFIDEDTKCMVLMRGGPSVIEEPVVQACSRAAMKLLTPAVLETAFTQGE</sequence>
<evidence type="ECO:0000313" key="3">
    <source>
        <dbReference type="EMBL" id="ACY17782.1"/>
    </source>
</evidence>
<evidence type="ECO:0000256" key="1">
    <source>
        <dbReference type="SAM" id="MobiDB-lite"/>
    </source>
</evidence>